<name>A0A2T0XCB2_9BURK</name>
<comment type="caution">
    <text evidence="1">The sequence shown here is derived from an EMBL/GenBank/DDBJ whole genome shotgun (WGS) entry which is preliminary data.</text>
</comment>
<evidence type="ECO:0000313" key="2">
    <source>
        <dbReference type="Proteomes" id="UP000238308"/>
    </source>
</evidence>
<protein>
    <submittedName>
        <fullName evidence="1">Uncharacterized protein</fullName>
    </submittedName>
</protein>
<proteinExistence type="predicted"/>
<keyword evidence="2" id="KW-1185">Reference proteome</keyword>
<dbReference type="Proteomes" id="UP000238308">
    <property type="component" value="Unassembled WGS sequence"/>
</dbReference>
<dbReference type="RefSeq" id="WP_106228645.1">
    <property type="nucleotide sequence ID" value="NZ_PVTV01000017.1"/>
</dbReference>
<evidence type="ECO:0000313" key="1">
    <source>
        <dbReference type="EMBL" id="PRY96585.1"/>
    </source>
</evidence>
<organism evidence="1 2">
    <name type="scientific">Jezberella montanilacus</name>
    <dbReference type="NCBI Taxonomy" id="323426"/>
    <lineage>
        <taxon>Bacteria</taxon>
        <taxon>Pseudomonadati</taxon>
        <taxon>Pseudomonadota</taxon>
        <taxon>Betaproteobacteria</taxon>
        <taxon>Burkholderiales</taxon>
        <taxon>Alcaligenaceae</taxon>
        <taxon>Jezberella</taxon>
    </lineage>
</organism>
<dbReference type="AlphaFoldDB" id="A0A2T0XCB2"/>
<gene>
    <name evidence="1" type="ORF">BCM14_2826</name>
</gene>
<sequence>MNISSASSYYSPSPWQAFDPTKAQLKSTLDACIACASSKTSSGQQKINNLEVQLNAPIQVNSASDTYLYSNRALDPVAVTNAQNTALGLNAAGSLINVYA</sequence>
<accession>A0A2T0XCB2</accession>
<reference evidence="1 2" key="1">
    <citation type="submission" date="2018-03" db="EMBL/GenBank/DDBJ databases">
        <title>Genomic Encyclopedia of Type Strains, Phase III (KMG-III): the genomes of soil and plant-associated and newly described type strains.</title>
        <authorList>
            <person name="Whitman W."/>
        </authorList>
    </citation>
    <scope>NUCLEOTIDE SEQUENCE [LARGE SCALE GENOMIC DNA]</scope>
    <source>
        <strain evidence="1 2">MWH-P2sevCIIIb</strain>
    </source>
</reference>
<dbReference type="EMBL" id="PVTV01000017">
    <property type="protein sequence ID" value="PRY96585.1"/>
    <property type="molecule type" value="Genomic_DNA"/>
</dbReference>